<keyword evidence="2" id="KW-1133">Transmembrane helix</keyword>
<name>A0A0F0LBM9_9MICO</name>
<dbReference type="EMBL" id="JYIW01000018">
    <property type="protein sequence ID" value="KJL30612.1"/>
    <property type="molecule type" value="Genomic_DNA"/>
</dbReference>
<keyword evidence="2" id="KW-0812">Transmembrane</keyword>
<sequence length="146" mass="14941">MSESLGRPSRRRPLIIATAITVVVAVGILTVGVLAMNQGSAEPGADASASPQATATPTPTPTPTPTDSDDSTEGGTVEPTPAFGSVLPEAMGGQRAIDALGDDLEAVAARNGKTVEELTELLLRDATAKISTNGFIVYSDSFENEE</sequence>
<gene>
    <name evidence="3" type="ORF">RS83_00681</name>
</gene>
<feature type="transmembrane region" description="Helical" evidence="2">
    <location>
        <begin position="12"/>
        <end position="36"/>
    </location>
</feature>
<evidence type="ECO:0000313" key="4">
    <source>
        <dbReference type="Proteomes" id="UP000033640"/>
    </source>
</evidence>
<dbReference type="RefSeq" id="WP_045278106.1">
    <property type="nucleotide sequence ID" value="NZ_JYIW01000018.1"/>
</dbReference>
<evidence type="ECO:0000256" key="2">
    <source>
        <dbReference type="SAM" id="Phobius"/>
    </source>
</evidence>
<accession>A0A0F0LBM9</accession>
<dbReference type="OrthoDB" id="5197239at2"/>
<keyword evidence="2" id="KW-0472">Membrane</keyword>
<dbReference type="PATRIC" id="fig|82380.11.peg.704"/>
<feature type="region of interest" description="Disordered" evidence="1">
    <location>
        <begin position="39"/>
        <end position="90"/>
    </location>
</feature>
<protein>
    <submittedName>
        <fullName evidence="3">Uncharacterized protein</fullName>
    </submittedName>
</protein>
<proteinExistence type="predicted"/>
<dbReference type="AlphaFoldDB" id="A0A0F0LBM9"/>
<feature type="compositionally biased region" description="Low complexity" evidence="1">
    <location>
        <begin position="45"/>
        <end position="57"/>
    </location>
</feature>
<dbReference type="Proteomes" id="UP000033640">
    <property type="component" value="Unassembled WGS sequence"/>
</dbReference>
<reference evidence="3 4" key="1">
    <citation type="submission" date="2015-02" db="EMBL/GenBank/DDBJ databases">
        <title>Draft genome sequences of ten Microbacterium spp. with emphasis on heavy metal contaminated environments.</title>
        <authorList>
            <person name="Corretto E."/>
        </authorList>
    </citation>
    <scope>NUCLEOTIDE SEQUENCE [LARGE SCALE GENOMIC DNA]</scope>
    <source>
        <strain evidence="3 4">BEL4b</strain>
    </source>
</reference>
<evidence type="ECO:0000313" key="3">
    <source>
        <dbReference type="EMBL" id="KJL30612.1"/>
    </source>
</evidence>
<organism evidence="3 4">
    <name type="scientific">Microbacterium oxydans</name>
    <dbReference type="NCBI Taxonomy" id="82380"/>
    <lineage>
        <taxon>Bacteria</taxon>
        <taxon>Bacillati</taxon>
        <taxon>Actinomycetota</taxon>
        <taxon>Actinomycetes</taxon>
        <taxon>Micrococcales</taxon>
        <taxon>Microbacteriaceae</taxon>
        <taxon>Microbacterium</taxon>
    </lineage>
</organism>
<comment type="caution">
    <text evidence="3">The sequence shown here is derived from an EMBL/GenBank/DDBJ whole genome shotgun (WGS) entry which is preliminary data.</text>
</comment>
<evidence type="ECO:0000256" key="1">
    <source>
        <dbReference type="SAM" id="MobiDB-lite"/>
    </source>
</evidence>